<protein>
    <submittedName>
        <fullName evidence="2">Amidohydrolase 3</fullName>
    </submittedName>
</protein>
<dbReference type="SUPFAM" id="SSF51338">
    <property type="entry name" value="Composite domain of metallo-dependent hydrolases"/>
    <property type="match status" value="1"/>
</dbReference>
<evidence type="ECO:0000313" key="2">
    <source>
        <dbReference type="EMBL" id="EFQ24288.1"/>
    </source>
</evidence>
<feature type="domain" description="Amidohydrolase 3" evidence="1">
    <location>
        <begin position="53"/>
        <end position="535"/>
    </location>
</feature>
<dbReference type="Gene3D" id="2.30.40.10">
    <property type="entry name" value="Urease, subunit C, domain 1"/>
    <property type="match status" value="1"/>
</dbReference>
<name>E3CW33_9BACT</name>
<dbReference type="Gene3D" id="3.10.310.70">
    <property type="match status" value="1"/>
</dbReference>
<dbReference type="HOGENOM" id="CLU_009942_1_0_0"/>
<dbReference type="AlphaFoldDB" id="E3CW33"/>
<dbReference type="PANTHER" id="PTHR22642:SF2">
    <property type="entry name" value="PROTEIN LONG AFTER FAR-RED 3"/>
    <property type="match status" value="1"/>
</dbReference>
<keyword evidence="3" id="KW-1185">Reference proteome</keyword>
<keyword evidence="2" id="KW-0378">Hydrolase</keyword>
<evidence type="ECO:0000259" key="1">
    <source>
        <dbReference type="Pfam" id="PF07969"/>
    </source>
</evidence>
<dbReference type="eggNOG" id="COG1574">
    <property type="taxonomic scope" value="Bacteria"/>
</dbReference>
<dbReference type="Proteomes" id="UP000005096">
    <property type="component" value="Chromosome"/>
</dbReference>
<dbReference type="EMBL" id="CM001022">
    <property type="protein sequence ID" value="EFQ24288.1"/>
    <property type="molecule type" value="Genomic_DNA"/>
</dbReference>
<evidence type="ECO:0000313" key="3">
    <source>
        <dbReference type="Proteomes" id="UP000005096"/>
    </source>
</evidence>
<sequence length="540" mass="58836">MERSGPTLALINGTVYPFAAPGKASGVFSRDGVLEVVGDDRDVLERCDARTVVLDLRGRYVFPGFQDTHLHLLEYGRSLVSPDLRDVTSIEGMVQRGRDALARSAGARELWHFGRGWDQNRLAEERFPSRQDLDRISDTRPILYERVCGHVGVLNSPALERLGVRGDLHVHGGVVDLDDRGEPTGVVREGALNWVQAHLPPPEEEQLREWLRLGAEGLARGGVSTVQTDDFSLVGDLERLTDFYFEEDAAGRLPLRVDLQLLLSGHRDLEALSRILARAKAHQGRLCRLGPVKLVLDGTLGARTAALREDYADGPGRGLLAFETRELVDLVGRIEAAGCQVACHAIGDAALEQALEAFETTGAGTRCGHPPRILHCQVGDEELYDRMVRLGVAADVQPAFVASDWPMILDRLGADRARTGYAWKSLLDRGVVLAGESDAPAETPGPLEGIRAAVTRKDLAGQPDYGWMPQQRLEVPEAFWLYTGGAAHVCGQGRRRGTLEPGKAADLVVLMEDPFRVEGEEIGAIPVGLTICGGVLRHLV</sequence>
<dbReference type="SUPFAM" id="SSF51556">
    <property type="entry name" value="Metallo-dependent hydrolases"/>
    <property type="match status" value="1"/>
</dbReference>
<reference evidence="2 3" key="1">
    <citation type="journal article" date="2010" name="Stand. Genomic Sci.">
        <title>Non-contiguous finished genome sequence of Aminomonas paucivorans type strain (GLU-3).</title>
        <authorList>
            <person name="Pitluck S."/>
            <person name="Yasawong M."/>
            <person name="Held B."/>
            <person name="Lapidus A."/>
            <person name="Nolan M."/>
            <person name="Copeland A."/>
            <person name="Lucas S."/>
            <person name="Del Rio T.G."/>
            <person name="Tice H."/>
            <person name="Cheng J.F."/>
            <person name="Chertkov O."/>
            <person name="Goodwin L."/>
            <person name="Tapia R."/>
            <person name="Han C."/>
            <person name="Liolios K."/>
            <person name="Ivanova N."/>
            <person name="Mavromatis K."/>
            <person name="Ovchinnikova G."/>
            <person name="Pati A."/>
            <person name="Chen A."/>
            <person name="Palaniappan K."/>
            <person name="Land M."/>
            <person name="Hauser L."/>
            <person name="Chang Y.J."/>
            <person name="Jeffries C.D."/>
            <person name="Pukall R."/>
            <person name="Spring S."/>
            <person name="Rohde M."/>
            <person name="Sikorski J."/>
            <person name="Goker M."/>
            <person name="Woyke T."/>
            <person name="Bristow J."/>
            <person name="Eisen J.A."/>
            <person name="Markowitz V."/>
            <person name="Hugenholtz P."/>
            <person name="Kyrpides N.C."/>
            <person name="Klenk H.P."/>
        </authorList>
    </citation>
    <scope>NUCLEOTIDE SEQUENCE [LARGE SCALE GENOMIC DNA]</scope>
    <source>
        <strain evidence="2 3">DSM 12260</strain>
    </source>
</reference>
<dbReference type="CDD" id="cd01300">
    <property type="entry name" value="YtcJ_like"/>
    <property type="match status" value="1"/>
</dbReference>
<dbReference type="InterPro" id="IPR013108">
    <property type="entry name" value="Amidohydro_3"/>
</dbReference>
<dbReference type="Gene3D" id="3.20.20.140">
    <property type="entry name" value="Metal-dependent hydrolases"/>
    <property type="match status" value="1"/>
</dbReference>
<dbReference type="STRING" id="584708.Apau_1874"/>
<organism evidence="2 3">
    <name type="scientific">Aminomonas paucivorans DSM 12260</name>
    <dbReference type="NCBI Taxonomy" id="584708"/>
    <lineage>
        <taxon>Bacteria</taxon>
        <taxon>Thermotogati</taxon>
        <taxon>Synergistota</taxon>
        <taxon>Synergistia</taxon>
        <taxon>Synergistales</taxon>
        <taxon>Synergistaceae</taxon>
        <taxon>Aminomonas</taxon>
    </lineage>
</organism>
<dbReference type="PANTHER" id="PTHR22642">
    <property type="entry name" value="IMIDAZOLONEPROPIONASE"/>
    <property type="match status" value="1"/>
</dbReference>
<dbReference type="InterPro" id="IPR011059">
    <property type="entry name" value="Metal-dep_hydrolase_composite"/>
</dbReference>
<proteinExistence type="predicted"/>
<dbReference type="Pfam" id="PF07969">
    <property type="entry name" value="Amidohydro_3"/>
    <property type="match status" value="1"/>
</dbReference>
<dbReference type="GO" id="GO:0016810">
    <property type="term" value="F:hydrolase activity, acting on carbon-nitrogen (but not peptide) bonds"/>
    <property type="evidence" value="ECO:0007669"/>
    <property type="project" value="InterPro"/>
</dbReference>
<dbReference type="InterPro" id="IPR033932">
    <property type="entry name" value="YtcJ-like"/>
</dbReference>
<dbReference type="PaxDb" id="584708-Apau_1874"/>
<gene>
    <name evidence="2" type="ORF">Apau_1874</name>
</gene>
<accession>E3CW33</accession>
<dbReference type="InterPro" id="IPR032466">
    <property type="entry name" value="Metal_Hydrolase"/>
</dbReference>
<dbReference type="RefSeq" id="WP_006301520.1">
    <property type="nucleotide sequence ID" value="NZ_CM001022.1"/>
</dbReference>
<dbReference type="OrthoDB" id="9767366at2"/>